<keyword evidence="7 8" id="KW-0472">Membrane</keyword>
<evidence type="ECO:0000256" key="7">
    <source>
        <dbReference type="ARBA" id="ARBA00023136"/>
    </source>
</evidence>
<name>A0A1E7QJ51_WOLPI</name>
<feature type="transmembrane region" description="Helical" evidence="8">
    <location>
        <begin position="140"/>
        <end position="161"/>
    </location>
</feature>
<dbReference type="AlphaFoldDB" id="A0A1E7QJ51"/>
<dbReference type="EMBL" id="MJMG01000009">
    <property type="protein sequence ID" value="OEY86498.1"/>
    <property type="molecule type" value="Genomic_DNA"/>
</dbReference>
<organism evidence="9 10">
    <name type="scientific">Wolbachia pipientis</name>
    <dbReference type="NCBI Taxonomy" id="955"/>
    <lineage>
        <taxon>Bacteria</taxon>
        <taxon>Pseudomonadati</taxon>
        <taxon>Pseudomonadota</taxon>
        <taxon>Alphaproteobacteria</taxon>
        <taxon>Rickettsiales</taxon>
        <taxon>Anaplasmataceae</taxon>
        <taxon>Wolbachieae</taxon>
        <taxon>Wolbachia</taxon>
    </lineage>
</organism>
<evidence type="ECO:0000313" key="10">
    <source>
        <dbReference type="Proteomes" id="UP000175679"/>
    </source>
</evidence>
<dbReference type="InterPro" id="IPR001463">
    <property type="entry name" value="Na/Ala_symport"/>
</dbReference>
<dbReference type="Proteomes" id="UP000175679">
    <property type="component" value="Unassembled WGS sequence"/>
</dbReference>
<dbReference type="Pfam" id="PF01235">
    <property type="entry name" value="Na_Ala_symp"/>
    <property type="match status" value="1"/>
</dbReference>
<evidence type="ECO:0000256" key="3">
    <source>
        <dbReference type="ARBA" id="ARBA00022448"/>
    </source>
</evidence>
<dbReference type="PANTHER" id="PTHR30330">
    <property type="entry name" value="AGSS FAMILY TRANSPORTER, SODIUM-ALANINE"/>
    <property type="match status" value="1"/>
</dbReference>
<evidence type="ECO:0000256" key="6">
    <source>
        <dbReference type="ARBA" id="ARBA00022989"/>
    </source>
</evidence>
<evidence type="ECO:0000256" key="1">
    <source>
        <dbReference type="ARBA" id="ARBA00004651"/>
    </source>
</evidence>
<gene>
    <name evidence="9" type="ORF">BIY23_03675</name>
</gene>
<evidence type="ECO:0000256" key="2">
    <source>
        <dbReference type="ARBA" id="ARBA00009261"/>
    </source>
</evidence>
<accession>A0A1E7QJ51</accession>
<feature type="transmembrane region" description="Helical" evidence="8">
    <location>
        <begin position="90"/>
        <end position="113"/>
    </location>
</feature>
<feature type="transmembrane region" description="Helical" evidence="8">
    <location>
        <begin position="6"/>
        <end position="31"/>
    </location>
</feature>
<comment type="caution">
    <text evidence="9">The sequence shown here is derived from an EMBL/GenBank/DDBJ whole genome shotgun (WGS) entry which is preliminary data.</text>
</comment>
<comment type="subcellular location">
    <subcellularLocation>
        <location evidence="1">Cell membrane</location>
        <topology evidence="1">Multi-pass membrane protein</topology>
    </subcellularLocation>
</comment>
<evidence type="ECO:0000256" key="8">
    <source>
        <dbReference type="SAM" id="Phobius"/>
    </source>
</evidence>
<feature type="transmembrane region" description="Helical" evidence="8">
    <location>
        <begin position="299"/>
        <end position="322"/>
    </location>
</feature>
<keyword evidence="10" id="KW-1185">Reference proteome</keyword>
<feature type="transmembrane region" description="Helical" evidence="8">
    <location>
        <begin position="384"/>
        <end position="402"/>
    </location>
</feature>
<feature type="transmembrane region" description="Helical" evidence="8">
    <location>
        <begin position="173"/>
        <end position="192"/>
    </location>
</feature>
<reference evidence="9 10" key="1">
    <citation type="submission" date="2016-09" db="EMBL/GenBank/DDBJ databases">
        <title>Genomic evidence for plant-parasitic nematodes as the earliest Wolbachia hosts.</title>
        <authorList>
            <person name="Brown A.M."/>
            <person name="Wasala S.K."/>
            <person name="Howe D.K."/>
            <person name="Peetz A.B."/>
            <person name="Zasada I.A."/>
            <person name="Denver D.R."/>
        </authorList>
    </citation>
    <scope>NUCLEOTIDE SEQUENCE [LARGE SCALE GENOMIC DNA]</scope>
    <source>
        <strain evidence="10">wPpe</strain>
    </source>
</reference>
<dbReference type="RefSeq" id="WP_070065238.1">
    <property type="nucleotide sequence ID" value="NZ_MJMG01000009.1"/>
</dbReference>
<proteinExistence type="inferred from homology"/>
<dbReference type="GO" id="GO:0005283">
    <property type="term" value="F:amino acid:sodium symporter activity"/>
    <property type="evidence" value="ECO:0007669"/>
    <property type="project" value="InterPro"/>
</dbReference>
<keyword evidence="3" id="KW-0813">Transport</keyword>
<dbReference type="PRINTS" id="PR00175">
    <property type="entry name" value="NAALASMPORT"/>
</dbReference>
<feature type="transmembrane region" description="Helical" evidence="8">
    <location>
        <begin position="414"/>
        <end position="431"/>
    </location>
</feature>
<evidence type="ECO:0000256" key="5">
    <source>
        <dbReference type="ARBA" id="ARBA00022692"/>
    </source>
</evidence>
<dbReference type="GO" id="GO:0005886">
    <property type="term" value="C:plasma membrane"/>
    <property type="evidence" value="ECO:0007669"/>
    <property type="project" value="UniProtKB-SubCell"/>
</dbReference>
<feature type="transmembrane region" description="Helical" evidence="8">
    <location>
        <begin position="57"/>
        <end position="78"/>
    </location>
</feature>
<keyword evidence="5 8" id="KW-0812">Transmembrane</keyword>
<keyword evidence="6 8" id="KW-1133">Transmembrane helix</keyword>
<dbReference type="PANTHER" id="PTHR30330:SF1">
    <property type="entry name" value="AMINO-ACID CARRIER PROTEIN ALST"/>
    <property type="match status" value="1"/>
</dbReference>
<feature type="transmembrane region" description="Helical" evidence="8">
    <location>
        <begin position="199"/>
        <end position="221"/>
    </location>
</feature>
<keyword evidence="4" id="KW-1003">Cell membrane</keyword>
<protein>
    <submittedName>
        <fullName evidence="9">Transporter</fullName>
    </submittedName>
</protein>
<evidence type="ECO:0000313" key="9">
    <source>
        <dbReference type="EMBL" id="OEY86498.1"/>
    </source>
</evidence>
<feature type="transmembrane region" description="Helical" evidence="8">
    <location>
        <begin position="348"/>
        <end position="372"/>
    </location>
</feature>
<comment type="similarity">
    <text evidence="2">Belongs to the alanine or glycine:cation symporter (AGCS) (TC 2.A.25) family.</text>
</comment>
<sequence>MISFSFIGLIKSILMLPAVLLVLIAGIYLSVKLKWLQLFKLPYAISLLRGKKGVDGFASLVALFTILGGNLGVGNISGTAVALKSGGPGFIIWMVIIIMITSIIKYVTCYLSIKKRKIKNHKLVGGPITYMADAFNSKKATVIFLLIMIIASITVGNLVQVNSLSIPLDMVDIPVIIGGISMSVIFFIITVLSLDKIKIFISALIPIMTVSYLVLCGIILLKFRENILPSMQLIVNNFFTMSSVTSGVSLGLILEILNVIQVGALRGIFATDIGLGLEGIVHSAIVPKKNDVRFLIEQSLITIISPFVVVIITFITTIVLLITEAWTTDLESTNMCIFAFKEATSSFYVSYLIMAIMFCFAFTTIFTWFFCTKQTIYYVCDSDIYIKIWAVIFTVVIPFGSIGRVRLLWDIADISIAALLFINILAILKLLPQHQGIFSTSNRYLKLV</sequence>
<feature type="transmembrane region" description="Helical" evidence="8">
    <location>
        <begin position="233"/>
        <end position="257"/>
    </location>
</feature>
<evidence type="ECO:0000256" key="4">
    <source>
        <dbReference type="ARBA" id="ARBA00022475"/>
    </source>
</evidence>